<reference evidence="3 4" key="1">
    <citation type="journal article" date="2023" name="Arcadia Sci">
        <title>De novo assembly of a long-read Amblyomma americanum tick genome.</title>
        <authorList>
            <person name="Chou S."/>
            <person name="Poskanzer K.E."/>
            <person name="Rollins M."/>
            <person name="Thuy-Boun P.S."/>
        </authorList>
    </citation>
    <scope>NUCLEOTIDE SEQUENCE [LARGE SCALE GENOMIC DNA]</scope>
    <source>
        <strain evidence="3">F_SG_1</strain>
        <tissue evidence="3">Salivary glands</tissue>
    </source>
</reference>
<evidence type="ECO:0000256" key="1">
    <source>
        <dbReference type="SAM" id="Phobius"/>
    </source>
</evidence>
<evidence type="ECO:0000313" key="2">
    <source>
        <dbReference type="EMBL" id="KAK8757252.1"/>
    </source>
</evidence>
<sequence length="136" mass="14309">MAKLLSCDCTKAVTITPRVGERPADPLTPARVLRLSFFTLMFLMGAVMLLLRIFYESREGFTSKAESSGIPTGLIGGAVVFVSGAMLLADVVVILVYIARRSPAPSEAVDAANLSSSTVASSGEFLSASVSFTKSQ</sequence>
<dbReference type="Proteomes" id="UP001321473">
    <property type="component" value="Unassembled WGS sequence"/>
</dbReference>
<keyword evidence="1" id="KW-1133">Transmembrane helix</keyword>
<dbReference type="EMBL" id="JARKHS020003429">
    <property type="protein sequence ID" value="KAK8785556.1"/>
    <property type="molecule type" value="Genomic_DNA"/>
</dbReference>
<reference evidence="3" key="2">
    <citation type="submission" date="2023-03" db="EMBL/GenBank/DDBJ databases">
        <authorList>
            <person name="Thuy-Boun P."/>
        </authorList>
    </citation>
    <scope>NUCLEOTIDE SEQUENCE</scope>
    <source>
        <strain evidence="3">F_SG_1</strain>
        <tissue evidence="3">Salivary glands</tissue>
    </source>
</reference>
<comment type="caution">
    <text evidence="3">The sequence shown here is derived from an EMBL/GenBank/DDBJ whole genome shotgun (WGS) entry which is preliminary data.</text>
</comment>
<name>A0AAQ4FF46_AMBAM</name>
<keyword evidence="1" id="KW-0812">Transmembrane</keyword>
<dbReference type="EMBL" id="JARKHS020035423">
    <property type="protein sequence ID" value="KAK8757252.1"/>
    <property type="molecule type" value="Genomic_DNA"/>
</dbReference>
<feature type="transmembrane region" description="Helical" evidence="1">
    <location>
        <begin position="75"/>
        <end position="98"/>
    </location>
</feature>
<feature type="transmembrane region" description="Helical" evidence="1">
    <location>
        <begin position="32"/>
        <end position="55"/>
    </location>
</feature>
<proteinExistence type="predicted"/>
<accession>A0AAQ4FF46</accession>
<keyword evidence="4" id="KW-1185">Reference proteome</keyword>
<dbReference type="AlphaFoldDB" id="A0AAQ4FF46"/>
<protein>
    <submittedName>
        <fullName evidence="3">Uncharacterized protein</fullName>
    </submittedName>
</protein>
<evidence type="ECO:0000313" key="4">
    <source>
        <dbReference type="Proteomes" id="UP001321473"/>
    </source>
</evidence>
<reference evidence="3" key="3">
    <citation type="submission" date="2024-02" db="EMBL/GenBank/DDBJ databases">
        <authorList>
            <person name="Mcdaniel E.A."/>
            <person name="Celebi F.M."/>
            <person name="Reiter T."/>
            <person name="Weiss E.C."/>
            <person name="Chou S."/>
        </authorList>
    </citation>
    <scope>NUCLEOTIDE SEQUENCE</scope>
    <source>
        <strain evidence="3">F_SG_1</strain>
        <tissue evidence="3">Salivary glands</tissue>
    </source>
</reference>
<gene>
    <name evidence="2" type="ORF">V5799_000047</name>
    <name evidence="3" type="ORF">V5799_008079</name>
</gene>
<organism evidence="3 4">
    <name type="scientific">Amblyomma americanum</name>
    <name type="common">Lone star tick</name>
    <dbReference type="NCBI Taxonomy" id="6943"/>
    <lineage>
        <taxon>Eukaryota</taxon>
        <taxon>Metazoa</taxon>
        <taxon>Ecdysozoa</taxon>
        <taxon>Arthropoda</taxon>
        <taxon>Chelicerata</taxon>
        <taxon>Arachnida</taxon>
        <taxon>Acari</taxon>
        <taxon>Parasitiformes</taxon>
        <taxon>Ixodida</taxon>
        <taxon>Ixodoidea</taxon>
        <taxon>Ixodidae</taxon>
        <taxon>Amblyomminae</taxon>
        <taxon>Amblyomma</taxon>
    </lineage>
</organism>
<evidence type="ECO:0000313" key="3">
    <source>
        <dbReference type="EMBL" id="KAK8785556.1"/>
    </source>
</evidence>
<keyword evidence="1" id="KW-0472">Membrane</keyword>